<keyword evidence="4" id="KW-1003">Cell membrane</keyword>
<feature type="transmembrane region" description="Helical" evidence="8">
    <location>
        <begin position="251"/>
        <end position="279"/>
    </location>
</feature>
<feature type="transmembrane region" description="Helical" evidence="8">
    <location>
        <begin position="315"/>
        <end position="337"/>
    </location>
</feature>
<evidence type="ECO:0000256" key="2">
    <source>
        <dbReference type="ARBA" id="ARBA00007935"/>
    </source>
</evidence>
<evidence type="ECO:0000256" key="8">
    <source>
        <dbReference type="SAM" id="Phobius"/>
    </source>
</evidence>
<feature type="transmembrane region" description="Helical" evidence="8">
    <location>
        <begin position="74"/>
        <end position="94"/>
    </location>
</feature>
<evidence type="ECO:0000256" key="7">
    <source>
        <dbReference type="ARBA" id="ARBA00023136"/>
    </source>
</evidence>
<evidence type="ECO:0000256" key="1">
    <source>
        <dbReference type="ARBA" id="ARBA00004651"/>
    </source>
</evidence>
<dbReference type="GO" id="GO:0005886">
    <property type="term" value="C:plasma membrane"/>
    <property type="evidence" value="ECO:0007669"/>
    <property type="project" value="UniProtKB-SubCell"/>
</dbReference>
<dbReference type="GO" id="GO:0033214">
    <property type="term" value="P:siderophore-iron import into cell"/>
    <property type="evidence" value="ECO:0007669"/>
    <property type="project" value="TreeGrafter"/>
</dbReference>
<feature type="transmembrane region" description="Helical" evidence="8">
    <location>
        <begin position="131"/>
        <end position="152"/>
    </location>
</feature>
<comment type="caution">
    <text evidence="9">The sequence shown here is derived from an EMBL/GenBank/DDBJ whole genome shotgun (WGS) entry which is preliminary data.</text>
</comment>
<reference evidence="9 10" key="1">
    <citation type="submission" date="2019-03" db="EMBL/GenBank/DDBJ databases">
        <title>Genomic Encyclopedia of Type Strains, Phase IV (KMG-IV): sequencing the most valuable type-strain genomes for metagenomic binning, comparative biology and taxonomic classification.</title>
        <authorList>
            <person name="Goeker M."/>
        </authorList>
    </citation>
    <scope>NUCLEOTIDE SEQUENCE [LARGE SCALE GENOMIC DNA]</scope>
    <source>
        <strain evidence="9 10">DSM 19580</strain>
    </source>
</reference>
<feature type="transmembrane region" description="Helical" evidence="8">
    <location>
        <begin position="291"/>
        <end position="309"/>
    </location>
</feature>
<feature type="transmembrane region" description="Helical" evidence="8">
    <location>
        <begin position="106"/>
        <end position="125"/>
    </location>
</feature>
<dbReference type="SUPFAM" id="SSF81345">
    <property type="entry name" value="ABC transporter involved in vitamin B12 uptake, BtuC"/>
    <property type="match status" value="1"/>
</dbReference>
<dbReference type="RefSeq" id="WP_131865094.1">
    <property type="nucleotide sequence ID" value="NZ_SMCR01000003.1"/>
</dbReference>
<dbReference type="OrthoDB" id="9055647at2"/>
<feature type="transmembrane region" description="Helical" evidence="8">
    <location>
        <begin position="159"/>
        <end position="184"/>
    </location>
</feature>
<keyword evidence="10" id="KW-1185">Reference proteome</keyword>
<dbReference type="PANTHER" id="PTHR30472:SF25">
    <property type="entry name" value="ABC TRANSPORTER PERMEASE PROTEIN MJ0876-RELATED"/>
    <property type="match status" value="1"/>
</dbReference>
<dbReference type="Proteomes" id="UP000295719">
    <property type="component" value="Unassembled WGS sequence"/>
</dbReference>
<keyword evidence="6 8" id="KW-1133">Transmembrane helix</keyword>
<dbReference type="InterPro" id="IPR037294">
    <property type="entry name" value="ABC_BtuC-like"/>
</dbReference>
<dbReference type="EMBL" id="SMCR01000003">
    <property type="protein sequence ID" value="TCV98353.1"/>
    <property type="molecule type" value="Genomic_DNA"/>
</dbReference>
<organism evidence="9 10">
    <name type="scientific">Biostraticola tofi</name>
    <dbReference type="NCBI Taxonomy" id="466109"/>
    <lineage>
        <taxon>Bacteria</taxon>
        <taxon>Pseudomonadati</taxon>
        <taxon>Pseudomonadota</taxon>
        <taxon>Gammaproteobacteria</taxon>
        <taxon>Enterobacterales</taxon>
        <taxon>Bruguierivoracaceae</taxon>
        <taxon>Biostraticola</taxon>
    </lineage>
</organism>
<name>A0A4R3Z3B9_9GAMM</name>
<evidence type="ECO:0000256" key="6">
    <source>
        <dbReference type="ARBA" id="ARBA00022989"/>
    </source>
</evidence>
<evidence type="ECO:0000256" key="5">
    <source>
        <dbReference type="ARBA" id="ARBA00022692"/>
    </source>
</evidence>
<evidence type="ECO:0000256" key="3">
    <source>
        <dbReference type="ARBA" id="ARBA00022448"/>
    </source>
</evidence>
<dbReference type="Gene3D" id="1.10.3470.10">
    <property type="entry name" value="ABC transporter involved in vitamin B12 uptake, BtuC"/>
    <property type="match status" value="1"/>
</dbReference>
<protein>
    <submittedName>
        <fullName evidence="9">Iron complex transport system permease protein</fullName>
    </submittedName>
</protein>
<keyword evidence="7 8" id="KW-0472">Membrane</keyword>
<keyword evidence="5 8" id="KW-0812">Transmembrane</keyword>
<comment type="subcellular location">
    <subcellularLocation>
        <location evidence="1">Cell membrane</location>
        <topology evidence="1">Multi-pass membrane protein</topology>
    </subcellularLocation>
</comment>
<dbReference type="PANTHER" id="PTHR30472">
    <property type="entry name" value="FERRIC ENTEROBACTIN TRANSPORT SYSTEM PERMEASE PROTEIN"/>
    <property type="match status" value="1"/>
</dbReference>
<evidence type="ECO:0000313" key="10">
    <source>
        <dbReference type="Proteomes" id="UP000295719"/>
    </source>
</evidence>
<evidence type="ECO:0000256" key="4">
    <source>
        <dbReference type="ARBA" id="ARBA00022475"/>
    </source>
</evidence>
<dbReference type="GO" id="GO:0022857">
    <property type="term" value="F:transmembrane transporter activity"/>
    <property type="evidence" value="ECO:0007669"/>
    <property type="project" value="InterPro"/>
</dbReference>
<keyword evidence="3" id="KW-0813">Transport</keyword>
<dbReference type="Pfam" id="PF01032">
    <property type="entry name" value="FecCD"/>
    <property type="match status" value="1"/>
</dbReference>
<dbReference type="AlphaFoldDB" id="A0A4R3Z3B9"/>
<proteinExistence type="inferred from homology"/>
<comment type="similarity">
    <text evidence="2">Belongs to the binding-protein-dependent transport system permease family. FecCD subfamily.</text>
</comment>
<accession>A0A4R3Z3B9</accession>
<dbReference type="InterPro" id="IPR000522">
    <property type="entry name" value="ABC_transptr_permease_BtuC"/>
</dbReference>
<evidence type="ECO:0000313" key="9">
    <source>
        <dbReference type="EMBL" id="TCV98353.1"/>
    </source>
</evidence>
<sequence length="342" mass="34981">MNAHYYLRIGGLHIPFSRRLLTAAALLAAALAIVAVVALWQGTTAIAADDLLRWLSSPGAAADHQLNAIMQLRLPRIAVAILGGAMVAASGYLLQVVSGNGLADPGIIGISQGASASILLGAVSFGIPADWLALTGLVGGLLTGVLVLALAFHLNAANGLILIGLAVSVTLGAVIEIVMVSGGITQFARYLTWSHGSLAAVSADDAARLGQWALALCLPLLYAPRLMAPLRLGSAQAAGIGASPQWFRPALILLATALVAPVVAIAGPLSFVGLIAAHIARRMVADRCGEILPVAMLIGALLMLLADLAGRTLFLPLIIPAGLMVSLAGVIGFLIVARTRRQ</sequence>
<gene>
    <name evidence="9" type="ORF">EDC52_103445</name>
</gene>
<dbReference type="CDD" id="cd06550">
    <property type="entry name" value="TM_ABC_iron-siderophores_like"/>
    <property type="match status" value="1"/>
</dbReference>